<name>A0A1D2QT56_9GAMM</name>
<reference evidence="1 2" key="1">
    <citation type="journal article" date="2016" name="Appl. Environ. Microbiol.">
        <title>Lack of Overt Genome Reduction in the Bryostatin-Producing Bryozoan Symbiont "Candidatus Endobugula sertula".</title>
        <authorList>
            <person name="Miller I.J."/>
            <person name="Vanee N."/>
            <person name="Fong S.S."/>
            <person name="Lim-Fong G.E."/>
            <person name="Kwan J.C."/>
        </authorList>
    </citation>
    <scope>NUCLEOTIDE SEQUENCE [LARGE SCALE GENOMIC DNA]</scope>
    <source>
        <strain evidence="1">AB1-4</strain>
    </source>
</reference>
<dbReference type="EMBL" id="MDLC01000004">
    <property type="protein sequence ID" value="ODS24765.1"/>
    <property type="molecule type" value="Genomic_DNA"/>
</dbReference>
<evidence type="ECO:0000313" key="1">
    <source>
        <dbReference type="EMBL" id="ODS24765.1"/>
    </source>
</evidence>
<dbReference type="Proteomes" id="UP000242502">
    <property type="component" value="Unassembled WGS sequence"/>
</dbReference>
<proteinExistence type="predicted"/>
<dbReference type="AlphaFoldDB" id="A0A1D2QT56"/>
<sequence length="317" mass="34555">MGQLSQQELAQLIAANFPPSDDLSLQPTFTGSVGTALLNAANDTIVEADGNKTTVSSGASEAEIRNATAGLQSDNLDEQRIAVASGVQTGNQFIGTQQNEKRRLAEKKKEQQARKNDTDLLAMLQGQLADLYEERNEGLANYLSQSEIEMINELPREQQDQAIREKMQEKLENGDITQAQYDAWQAWYDDWSQKEFSKQQEIQDLKNAQTPEQVKAIADSIGAGTSASVSRSLDAPRQLIVENSVEARDDVGSVEQVNDKTDKFGIGSLSNDDLFVGAPDVKGAFDLASSNTQDAQQALTLHQEQPNIVVTPTPTIG</sequence>
<organism evidence="1 2">
    <name type="scientific">Candidatus Endobugula sertula</name>
    <name type="common">Bugula neritina bacterial symbiont</name>
    <dbReference type="NCBI Taxonomy" id="62101"/>
    <lineage>
        <taxon>Bacteria</taxon>
        <taxon>Pseudomonadati</taxon>
        <taxon>Pseudomonadota</taxon>
        <taxon>Gammaproteobacteria</taxon>
        <taxon>Cellvibrionales</taxon>
        <taxon>Cellvibrionaceae</taxon>
        <taxon>Candidatus Endobugula</taxon>
    </lineage>
</organism>
<gene>
    <name evidence="1" type="ORF">AB835_01540</name>
</gene>
<protein>
    <submittedName>
        <fullName evidence="1">Uncharacterized protein</fullName>
    </submittedName>
</protein>
<evidence type="ECO:0000313" key="2">
    <source>
        <dbReference type="Proteomes" id="UP000242502"/>
    </source>
</evidence>
<accession>A0A1D2QT56</accession>
<comment type="caution">
    <text evidence="1">The sequence shown here is derived from an EMBL/GenBank/DDBJ whole genome shotgun (WGS) entry which is preliminary data.</text>
</comment>